<dbReference type="PROSITE" id="PS51387">
    <property type="entry name" value="FAD_PCMH"/>
    <property type="match status" value="1"/>
</dbReference>
<dbReference type="EMBL" id="AP017424">
    <property type="protein sequence ID" value="BAU85585.1"/>
    <property type="molecule type" value="Genomic_DNA"/>
</dbReference>
<dbReference type="KEGG" id="slau:SLA_4701"/>
<dbReference type="GO" id="GO:0016899">
    <property type="term" value="F:oxidoreductase activity, acting on the CH-OH group of donors, oxygen as acceptor"/>
    <property type="evidence" value="ECO:0007669"/>
    <property type="project" value="InterPro"/>
</dbReference>
<protein>
    <submittedName>
        <fullName evidence="2">Oxidoreductase</fullName>
    </submittedName>
</protein>
<proteinExistence type="predicted"/>
<dbReference type="Pfam" id="PF01565">
    <property type="entry name" value="FAD_binding_4"/>
    <property type="match status" value="1"/>
</dbReference>
<reference evidence="2 3" key="1">
    <citation type="journal article" date="2016" name="Genome Announc.">
        <title>Complete Genome Sequence of Thiostrepton-Producing Streptomyces laurentii ATCC 31255.</title>
        <authorList>
            <person name="Doi K."/>
            <person name="Fujino Y."/>
            <person name="Nagayoshi Y."/>
            <person name="Ohshima T."/>
            <person name="Ogata S."/>
        </authorList>
    </citation>
    <scope>NUCLEOTIDE SEQUENCE [LARGE SCALE GENOMIC DNA]</scope>
    <source>
        <strain evidence="2 3">ATCC 31255</strain>
    </source>
</reference>
<dbReference type="InterPro" id="IPR010031">
    <property type="entry name" value="FAD_lactone_oxidase-like"/>
</dbReference>
<dbReference type="Proteomes" id="UP000217676">
    <property type="component" value="Chromosome"/>
</dbReference>
<keyword evidence="3" id="KW-1185">Reference proteome</keyword>
<sequence>MLRPRTPEEAVAAVLSYGHGARGAIARGLGRAHGDAAQNAGGTVLDLTGLTRIRAVDAVAGLVVCDAGVGLHRLTQALLPLGWCVPVAPATRHVTVGGAVATDVHGANHPAAGSFSRHVVSLDLLTADGQVHTAVPGMPLFDATTGGLGLTGAILSVTLRLLPVETALMRVDTERATGFDDLLARFTAPCHRHRHTVARVDLLARGAATGRAVLVRADHAPYDALPPRVRRTPLALRPGGLPGGLPGSAGVAALLDGLRSRAGRPGTGRPLPLAAFLHPRDGLLRGHGRRGGFVRYEVAVGDGQEEALRRVVGRIAARGRAAGPGVLKRFGEAGPGLLSFPPAGPGWGFAVDLPASSGGLGRFLDELDEEIAAAGGRVRLAEDARLRPGLVAAMYPGLGEFRELRAALDPGAVFVSDLARRLGL</sequence>
<evidence type="ECO:0000313" key="3">
    <source>
        <dbReference type="Proteomes" id="UP000217676"/>
    </source>
</evidence>
<dbReference type="InterPro" id="IPR006094">
    <property type="entry name" value="Oxid_FAD_bind_N"/>
</dbReference>
<dbReference type="InterPro" id="IPR016169">
    <property type="entry name" value="FAD-bd_PCMH_sub2"/>
</dbReference>
<dbReference type="GO" id="GO:0071949">
    <property type="term" value="F:FAD binding"/>
    <property type="evidence" value="ECO:0007669"/>
    <property type="project" value="InterPro"/>
</dbReference>
<dbReference type="PANTHER" id="PTHR43762:SF1">
    <property type="entry name" value="D-ARABINONO-1,4-LACTONE OXIDASE"/>
    <property type="match status" value="1"/>
</dbReference>
<accession>A0A160P414</accession>
<dbReference type="InterPro" id="IPR016166">
    <property type="entry name" value="FAD-bd_PCMH"/>
</dbReference>
<dbReference type="AlphaFoldDB" id="A0A160P414"/>
<dbReference type="Gene3D" id="1.10.45.10">
    <property type="entry name" value="Vanillyl-alcohol Oxidase, Chain A, domain 4"/>
    <property type="match status" value="1"/>
</dbReference>
<dbReference type="InterPro" id="IPR036318">
    <property type="entry name" value="FAD-bd_PCMH-like_sf"/>
</dbReference>
<dbReference type="Gene3D" id="3.30.465.10">
    <property type="match status" value="1"/>
</dbReference>
<feature type="domain" description="FAD-binding PCMH-type" evidence="1">
    <location>
        <begin position="1"/>
        <end position="164"/>
    </location>
</feature>
<dbReference type="GO" id="GO:0080049">
    <property type="term" value="F:L-gulono-1,4-lactone dehydrogenase activity"/>
    <property type="evidence" value="ECO:0007669"/>
    <property type="project" value="TreeGrafter"/>
</dbReference>
<organism evidence="2 3">
    <name type="scientific">Streptomyces laurentii</name>
    <dbReference type="NCBI Taxonomy" id="39478"/>
    <lineage>
        <taxon>Bacteria</taxon>
        <taxon>Bacillati</taxon>
        <taxon>Actinomycetota</taxon>
        <taxon>Actinomycetes</taxon>
        <taxon>Kitasatosporales</taxon>
        <taxon>Streptomycetaceae</taxon>
        <taxon>Streptomyces</taxon>
    </lineage>
</organism>
<dbReference type="PANTHER" id="PTHR43762">
    <property type="entry name" value="L-GULONOLACTONE OXIDASE"/>
    <property type="match status" value="1"/>
</dbReference>
<dbReference type="SUPFAM" id="SSF56176">
    <property type="entry name" value="FAD-binding/transporter-associated domain-like"/>
    <property type="match status" value="1"/>
</dbReference>
<dbReference type="InterPro" id="IPR016171">
    <property type="entry name" value="Vanillyl_alc_oxidase_C-sub2"/>
</dbReference>
<evidence type="ECO:0000313" key="2">
    <source>
        <dbReference type="EMBL" id="BAU85585.1"/>
    </source>
</evidence>
<evidence type="ECO:0000259" key="1">
    <source>
        <dbReference type="PROSITE" id="PS51387"/>
    </source>
</evidence>
<name>A0A160P414_STRLU</name>
<gene>
    <name evidence="2" type="ORF">SLA_4701</name>
</gene>